<dbReference type="HOGENOM" id="CLU_871498_0_0_1"/>
<evidence type="ECO:0000313" key="2">
    <source>
        <dbReference type="EMBL" id="CCU74329.1"/>
    </source>
</evidence>
<dbReference type="Proteomes" id="UP000015441">
    <property type="component" value="Unassembled WGS sequence"/>
</dbReference>
<dbReference type="InParanoid" id="N1J5U4"/>
<dbReference type="AlphaFoldDB" id="N1J5U4"/>
<reference evidence="2 3" key="1">
    <citation type="journal article" date="2010" name="Science">
        <title>Genome expansion and gene loss in powdery mildew fungi reveal tradeoffs in extreme parasitism.</title>
        <authorList>
            <person name="Spanu P.D."/>
            <person name="Abbott J.C."/>
            <person name="Amselem J."/>
            <person name="Burgis T.A."/>
            <person name="Soanes D.M."/>
            <person name="Stueber K."/>
            <person name="Ver Loren van Themaat E."/>
            <person name="Brown J.K.M."/>
            <person name="Butcher S.A."/>
            <person name="Gurr S.J."/>
            <person name="Lebrun M.-H."/>
            <person name="Ridout C.J."/>
            <person name="Schulze-Lefert P."/>
            <person name="Talbot N.J."/>
            <person name="Ahmadinejad N."/>
            <person name="Ametz C."/>
            <person name="Barton G.R."/>
            <person name="Benjdia M."/>
            <person name="Bidzinski P."/>
            <person name="Bindschedler L.V."/>
            <person name="Both M."/>
            <person name="Brewer M.T."/>
            <person name="Cadle-Davidson L."/>
            <person name="Cadle-Davidson M.M."/>
            <person name="Collemare J."/>
            <person name="Cramer R."/>
            <person name="Frenkel O."/>
            <person name="Godfrey D."/>
            <person name="Harriman J."/>
            <person name="Hoede C."/>
            <person name="King B.C."/>
            <person name="Klages S."/>
            <person name="Kleemann J."/>
            <person name="Knoll D."/>
            <person name="Koti P.S."/>
            <person name="Kreplak J."/>
            <person name="Lopez-Ruiz F.J."/>
            <person name="Lu X."/>
            <person name="Maekawa T."/>
            <person name="Mahanil S."/>
            <person name="Micali C."/>
            <person name="Milgroom M.G."/>
            <person name="Montana G."/>
            <person name="Noir S."/>
            <person name="O'Connell R.J."/>
            <person name="Oberhaensli S."/>
            <person name="Parlange F."/>
            <person name="Pedersen C."/>
            <person name="Quesneville H."/>
            <person name="Reinhardt R."/>
            <person name="Rott M."/>
            <person name="Sacristan S."/>
            <person name="Schmidt S.M."/>
            <person name="Schoen M."/>
            <person name="Skamnioti P."/>
            <person name="Sommer H."/>
            <person name="Stephens A."/>
            <person name="Takahara H."/>
            <person name="Thordal-Christensen H."/>
            <person name="Vigouroux M."/>
            <person name="Wessling R."/>
            <person name="Wicker T."/>
            <person name="Panstruga R."/>
        </authorList>
    </citation>
    <scope>NUCLEOTIDE SEQUENCE [LARGE SCALE GENOMIC DNA]</scope>
    <source>
        <strain evidence="2">DH14</strain>
    </source>
</reference>
<evidence type="ECO:0000256" key="1">
    <source>
        <dbReference type="SAM" id="MobiDB-lite"/>
    </source>
</evidence>
<feature type="region of interest" description="Disordered" evidence="1">
    <location>
        <begin position="298"/>
        <end position="319"/>
    </location>
</feature>
<dbReference type="OrthoDB" id="2530523at2759"/>
<dbReference type="eggNOG" id="ENOG502S7XT">
    <property type="taxonomic scope" value="Eukaryota"/>
</dbReference>
<proteinExistence type="predicted"/>
<sequence>MPSLSASPIYGMGITSANLHLQPQRNQPNSNLSTPAQSNSRSSHIPSGQYSSSPNSTMLSQFSTPQSNSQNLSAAISGQAVSSATPQTPNFPPYNTQTGPTMISPLSPDPEACEKERVKILLKINKELLLEVIRLQSVHNEAKEEVTNISTNLELTDKEKTKGPASSRYYFECMRRLQANLAYLAARTDRSKSSSQLPTHPQIMSAPTLTSSNNPPSQASNPSQTPESRRDNEDTEADVDRLETLKGYYKSLQALFPSVDPRKDSLPHTTGRVQPQKQAILDQNVQQKMQNEMLRQKMIQAQQAPQNHKQMSHSQQQQR</sequence>
<feature type="compositionally biased region" description="Polar residues" evidence="1">
    <location>
        <begin position="267"/>
        <end position="279"/>
    </location>
</feature>
<accession>N1J5U4</accession>
<evidence type="ECO:0000313" key="3">
    <source>
        <dbReference type="Proteomes" id="UP000015441"/>
    </source>
</evidence>
<feature type="compositionally biased region" description="Low complexity" evidence="1">
    <location>
        <begin position="210"/>
        <end position="226"/>
    </location>
</feature>
<feature type="region of interest" description="Disordered" evidence="1">
    <location>
        <begin position="256"/>
        <end position="279"/>
    </location>
</feature>
<organism evidence="2 3">
    <name type="scientific">Blumeria graminis f. sp. hordei (strain DH14)</name>
    <name type="common">Barley powdery mildew</name>
    <name type="synonym">Oidium monilioides f. sp. hordei</name>
    <dbReference type="NCBI Taxonomy" id="546991"/>
    <lineage>
        <taxon>Eukaryota</taxon>
        <taxon>Fungi</taxon>
        <taxon>Dikarya</taxon>
        <taxon>Ascomycota</taxon>
        <taxon>Pezizomycotina</taxon>
        <taxon>Leotiomycetes</taxon>
        <taxon>Erysiphales</taxon>
        <taxon>Erysiphaceae</taxon>
        <taxon>Blumeria</taxon>
        <taxon>Blumeria hordei</taxon>
    </lineage>
</organism>
<feature type="region of interest" description="Disordered" evidence="1">
    <location>
        <begin position="22"/>
        <end position="99"/>
    </location>
</feature>
<feature type="compositionally biased region" description="Polar residues" evidence="1">
    <location>
        <begin position="299"/>
        <end position="319"/>
    </location>
</feature>
<protein>
    <submittedName>
        <fullName evidence="2">Uncharacterized protein</fullName>
    </submittedName>
</protein>
<keyword evidence="3" id="KW-1185">Reference proteome</keyword>
<name>N1J5U4_BLUG1</name>
<feature type="compositionally biased region" description="Basic and acidic residues" evidence="1">
    <location>
        <begin position="227"/>
        <end position="237"/>
    </location>
</feature>
<comment type="caution">
    <text evidence="2">The sequence shown here is derived from an EMBL/GenBank/DDBJ whole genome shotgun (WGS) entry which is preliminary data.</text>
</comment>
<gene>
    <name evidence="2" type="ORF">BGHDH14_bgh04765</name>
</gene>
<dbReference type="STRING" id="546991.N1J5U4"/>
<feature type="region of interest" description="Disordered" evidence="1">
    <location>
        <begin position="190"/>
        <end position="237"/>
    </location>
</feature>
<dbReference type="EMBL" id="CAUH01000218">
    <property type="protein sequence ID" value="CCU74329.1"/>
    <property type="molecule type" value="Genomic_DNA"/>
</dbReference>